<name>A0A1T4VU67_9GAMM</name>
<dbReference type="RefSeq" id="WP_078929373.1">
    <property type="nucleotide sequence ID" value="NZ_FUXX01000047.1"/>
</dbReference>
<organism evidence="1 2">
    <name type="scientific">Succinivibrio dextrinosolvens DSM 3072</name>
    <dbReference type="NCBI Taxonomy" id="1123324"/>
    <lineage>
        <taxon>Bacteria</taxon>
        <taxon>Pseudomonadati</taxon>
        <taxon>Pseudomonadota</taxon>
        <taxon>Gammaproteobacteria</taxon>
        <taxon>Aeromonadales</taxon>
        <taxon>Succinivibrionaceae</taxon>
        <taxon>Succinivibrio</taxon>
    </lineage>
</organism>
<dbReference type="Proteomes" id="UP000242432">
    <property type="component" value="Unassembled WGS sequence"/>
</dbReference>
<dbReference type="EMBL" id="FUXX01000047">
    <property type="protein sequence ID" value="SKA68459.1"/>
    <property type="molecule type" value="Genomic_DNA"/>
</dbReference>
<sequence length="98" mass="10896">MILIVLSTSPLKSGIYIQGIEAALNVAESEAESVKVYLDSEFSLSVNCDTLGEEHLKRLIQLFLFDIEVYADRVLCIEGIAKASRKSLQEQCDKVVVF</sequence>
<gene>
    <name evidence="1" type="ORF">SAMN02745213_02035</name>
</gene>
<evidence type="ECO:0008006" key="3">
    <source>
        <dbReference type="Google" id="ProtNLM"/>
    </source>
</evidence>
<reference evidence="2" key="1">
    <citation type="submission" date="2017-02" db="EMBL/GenBank/DDBJ databases">
        <authorList>
            <person name="Varghese N."/>
            <person name="Submissions S."/>
        </authorList>
    </citation>
    <scope>NUCLEOTIDE SEQUENCE [LARGE SCALE GENOMIC DNA]</scope>
    <source>
        <strain evidence="2">DSM 3072</strain>
    </source>
</reference>
<dbReference type="AlphaFoldDB" id="A0A1T4VU67"/>
<protein>
    <recommendedName>
        <fullName evidence="3">Sulfur relay (Sulfurtransferase) complex TusC component, DsrF/TusC family</fullName>
    </recommendedName>
</protein>
<evidence type="ECO:0000313" key="2">
    <source>
        <dbReference type="Proteomes" id="UP000242432"/>
    </source>
</evidence>
<accession>A0A1T4VU67</accession>
<proteinExistence type="predicted"/>
<keyword evidence="2" id="KW-1185">Reference proteome</keyword>
<evidence type="ECO:0000313" key="1">
    <source>
        <dbReference type="EMBL" id="SKA68459.1"/>
    </source>
</evidence>